<dbReference type="Proteomes" id="UP000602284">
    <property type="component" value="Unassembled WGS sequence"/>
</dbReference>
<comment type="caution">
    <text evidence="1">The sequence shown here is derived from an EMBL/GenBank/DDBJ whole genome shotgun (WGS) entry which is preliminary data.</text>
</comment>
<gene>
    <name evidence="1" type="ORF">JJB07_13670</name>
</gene>
<sequence length="80" mass="8749">MEEAYLAFDCPSCGHAVTPEPLEGERGNQDAACPSCSAKFTRTFALYQGEWVFGLWRSSETGKVACTYYKTAFGTSSDDC</sequence>
<dbReference type="EMBL" id="JAEQNB010000004">
    <property type="protein sequence ID" value="MBL0387684.1"/>
    <property type="molecule type" value="Genomic_DNA"/>
</dbReference>
<protein>
    <submittedName>
        <fullName evidence="1">Uncharacterized protein</fullName>
    </submittedName>
</protein>
<evidence type="ECO:0000313" key="1">
    <source>
        <dbReference type="EMBL" id="MBL0387684.1"/>
    </source>
</evidence>
<reference evidence="1 2" key="1">
    <citation type="submission" date="2021-01" db="EMBL/GenBank/DDBJ databases">
        <title>Tumebacillus sp. strain ITR2 16S ribosomal RNA gene Genome sequencing and assembly.</title>
        <authorList>
            <person name="Kang M."/>
        </authorList>
    </citation>
    <scope>NUCLEOTIDE SEQUENCE [LARGE SCALE GENOMIC DNA]</scope>
    <source>
        <strain evidence="1 2">ITR2</strain>
    </source>
</reference>
<organism evidence="1 2">
    <name type="scientific">Tumebacillus amylolyticus</name>
    <dbReference type="NCBI Taxonomy" id="2801339"/>
    <lineage>
        <taxon>Bacteria</taxon>
        <taxon>Bacillati</taxon>
        <taxon>Bacillota</taxon>
        <taxon>Bacilli</taxon>
        <taxon>Bacillales</taxon>
        <taxon>Alicyclobacillaceae</taxon>
        <taxon>Tumebacillus</taxon>
    </lineage>
</organism>
<keyword evidence="2" id="KW-1185">Reference proteome</keyword>
<name>A0ABS1JBM9_9BACL</name>
<accession>A0ABS1JBM9</accession>
<evidence type="ECO:0000313" key="2">
    <source>
        <dbReference type="Proteomes" id="UP000602284"/>
    </source>
</evidence>
<dbReference type="RefSeq" id="WP_201635930.1">
    <property type="nucleotide sequence ID" value="NZ_JAEQNB010000004.1"/>
</dbReference>
<proteinExistence type="predicted"/>